<evidence type="ECO:0000256" key="3">
    <source>
        <dbReference type="ARBA" id="ARBA00023125"/>
    </source>
</evidence>
<dbReference type="InterPro" id="IPR045076">
    <property type="entry name" value="MutS"/>
</dbReference>
<dbReference type="Gene3D" id="1.10.1420.10">
    <property type="match status" value="1"/>
</dbReference>
<comment type="caution">
    <text evidence="5">The sequence shown here is derived from an EMBL/GenBank/DDBJ whole genome shotgun (WGS) entry which is preliminary data.</text>
</comment>
<dbReference type="SUPFAM" id="SSF48334">
    <property type="entry name" value="DNA repair protein MutS, domain III"/>
    <property type="match status" value="1"/>
</dbReference>
<keyword evidence="6" id="KW-1185">Reference proteome</keyword>
<proteinExistence type="predicted"/>
<protein>
    <submittedName>
        <fullName evidence="5">MutS-like protein</fullName>
    </submittedName>
</protein>
<dbReference type="InterPro" id="IPR000432">
    <property type="entry name" value="DNA_mismatch_repair_MutS_C"/>
</dbReference>
<feature type="domain" description="DNA mismatch repair proteins mutS family" evidence="4">
    <location>
        <begin position="249"/>
        <end position="430"/>
    </location>
</feature>
<sequence length="434" mass="49769">MDAQTLIDLEILESADGHSLFQQINYTISQGGEDILKKKLTQPFLTANQIKTEQQRIQKCIPVVEAWRSLIHERDIVAAELYLQSNIQIVELENNFLDQLTAKFFRWQHPDYFHYLNSNILSLFDLLKRLQQLLQQHHFLLEQDTNAIAQSIQHLNDKILLPNLHALENKKAFNTLYVDSLLRKPSYTTIKNILEWIYETDAIMAMAYACVQHHLHFPEIVNEPVLSIKGLRHIMLKNAVVNNVTLTKQHIMFVTGPNMAGKTTYLKANAQAVLLAHIGMGIPAESAQIGVLQNIFTFIGITDSISKGESYFQAEINRIKLLAECLQENKAVLCVIDEPFKGTNIKDALDCTLLFTELALKWHQSFFIIATHLTEIYEKLADNQGILFNYFETHQDNDTLKFDYVCKPGISEQRLGLNIFKQTGLPHLMQPKNE</sequence>
<keyword evidence="3" id="KW-0238">DNA-binding</keyword>
<dbReference type="AlphaFoldDB" id="A0A2W7RZ25"/>
<dbReference type="RefSeq" id="WP_111293494.1">
    <property type="nucleotide sequence ID" value="NZ_QKZV01000001.1"/>
</dbReference>
<dbReference type="GO" id="GO:0005829">
    <property type="term" value="C:cytosol"/>
    <property type="evidence" value="ECO:0007669"/>
    <property type="project" value="TreeGrafter"/>
</dbReference>
<dbReference type="PANTHER" id="PTHR11361">
    <property type="entry name" value="DNA MISMATCH REPAIR PROTEIN MUTS FAMILY MEMBER"/>
    <property type="match status" value="1"/>
</dbReference>
<gene>
    <name evidence="5" type="ORF">LX80_00568</name>
</gene>
<evidence type="ECO:0000313" key="5">
    <source>
        <dbReference type="EMBL" id="PZX66068.1"/>
    </source>
</evidence>
<dbReference type="SMART" id="SM00534">
    <property type="entry name" value="MUTSac"/>
    <property type="match status" value="1"/>
</dbReference>
<dbReference type="EMBL" id="QKZV01000001">
    <property type="protein sequence ID" value="PZX66068.1"/>
    <property type="molecule type" value="Genomic_DNA"/>
</dbReference>
<dbReference type="PANTHER" id="PTHR11361:SF99">
    <property type="entry name" value="DNA MISMATCH REPAIR PROTEIN"/>
    <property type="match status" value="1"/>
</dbReference>
<dbReference type="GO" id="GO:0140664">
    <property type="term" value="F:ATP-dependent DNA damage sensor activity"/>
    <property type="evidence" value="ECO:0007669"/>
    <property type="project" value="InterPro"/>
</dbReference>
<organism evidence="5 6">
    <name type="scientific">Hydrotalea sandarakina</name>
    <dbReference type="NCBI Taxonomy" id="1004304"/>
    <lineage>
        <taxon>Bacteria</taxon>
        <taxon>Pseudomonadati</taxon>
        <taxon>Bacteroidota</taxon>
        <taxon>Chitinophagia</taxon>
        <taxon>Chitinophagales</taxon>
        <taxon>Chitinophagaceae</taxon>
        <taxon>Hydrotalea</taxon>
    </lineage>
</organism>
<evidence type="ECO:0000259" key="4">
    <source>
        <dbReference type="SMART" id="SM00534"/>
    </source>
</evidence>
<dbReference type="Proteomes" id="UP000249720">
    <property type="component" value="Unassembled WGS sequence"/>
</dbReference>
<dbReference type="Pfam" id="PF00488">
    <property type="entry name" value="MutS_V"/>
    <property type="match status" value="1"/>
</dbReference>
<name>A0A2W7RZ25_9BACT</name>
<accession>A0A2W7RZ25</accession>
<evidence type="ECO:0000256" key="2">
    <source>
        <dbReference type="ARBA" id="ARBA00022840"/>
    </source>
</evidence>
<keyword evidence="2" id="KW-0067">ATP-binding</keyword>
<dbReference type="SUPFAM" id="SSF52540">
    <property type="entry name" value="P-loop containing nucleoside triphosphate hydrolases"/>
    <property type="match status" value="1"/>
</dbReference>
<evidence type="ECO:0000256" key="1">
    <source>
        <dbReference type="ARBA" id="ARBA00022741"/>
    </source>
</evidence>
<dbReference type="OrthoDB" id="9802448at2"/>
<dbReference type="Gene3D" id="3.40.50.300">
    <property type="entry name" value="P-loop containing nucleotide triphosphate hydrolases"/>
    <property type="match status" value="1"/>
</dbReference>
<keyword evidence="1" id="KW-0547">Nucleotide-binding</keyword>
<reference evidence="5 6" key="1">
    <citation type="submission" date="2018-06" db="EMBL/GenBank/DDBJ databases">
        <title>Genomic Encyclopedia of Archaeal and Bacterial Type Strains, Phase II (KMG-II): from individual species to whole genera.</title>
        <authorList>
            <person name="Goeker M."/>
        </authorList>
    </citation>
    <scope>NUCLEOTIDE SEQUENCE [LARGE SCALE GENOMIC DNA]</scope>
    <source>
        <strain evidence="5 6">DSM 23241</strain>
    </source>
</reference>
<dbReference type="GO" id="GO:0006298">
    <property type="term" value="P:mismatch repair"/>
    <property type="evidence" value="ECO:0007669"/>
    <property type="project" value="InterPro"/>
</dbReference>
<dbReference type="InterPro" id="IPR027417">
    <property type="entry name" value="P-loop_NTPase"/>
</dbReference>
<dbReference type="GO" id="GO:0005524">
    <property type="term" value="F:ATP binding"/>
    <property type="evidence" value="ECO:0007669"/>
    <property type="project" value="UniProtKB-KW"/>
</dbReference>
<dbReference type="GO" id="GO:0030983">
    <property type="term" value="F:mismatched DNA binding"/>
    <property type="evidence" value="ECO:0007669"/>
    <property type="project" value="InterPro"/>
</dbReference>
<dbReference type="InterPro" id="IPR036187">
    <property type="entry name" value="DNA_mismatch_repair_MutS_sf"/>
</dbReference>
<evidence type="ECO:0000313" key="6">
    <source>
        <dbReference type="Proteomes" id="UP000249720"/>
    </source>
</evidence>